<name>A0A9W6DM96_9EURO</name>
<evidence type="ECO:0000313" key="2">
    <source>
        <dbReference type="EMBL" id="GKZ22474.1"/>
    </source>
</evidence>
<evidence type="ECO:0000256" key="1">
    <source>
        <dbReference type="SAM" id="MobiDB-lite"/>
    </source>
</evidence>
<protein>
    <submittedName>
        <fullName evidence="2">Uncharacterized protein</fullName>
    </submittedName>
</protein>
<feature type="compositionally biased region" description="Low complexity" evidence="1">
    <location>
        <begin position="404"/>
        <end position="420"/>
    </location>
</feature>
<proteinExistence type="predicted"/>
<sequence length="763" mass="85342">MSTPTRGHQDQVELALRPRTTVTAPASTLQDQVELALRSRINMTASARNSQDQVELPLQKLPLTFAVDVSRSTRGAVLRQEQNAIREICGDSMPQDLVSQSTILPWSHRAFPPMHIADVDKLSSDRGTNPGALLQNPACTSRLQDASLWFLLTDGRIKEPRVQEFASAISTAGIHGTACAKGNFSDILPAEKRFLPFGEWTKWADLVTIRYGDLTRVKVPRPIKLSRDVVILPNGLHFDMKSIYTGSISEADTLDLLSDYDALDVIILAAKTRGNSDKVQNWVLESRRAIESMDNILFSPREDLGGEARGLFLALLEAIAFVGVDGSQPRPLWQAFLDPNMFSTVALIKAKLRDQHHRNWKHFESKIREAHDYSCQMKTTIEDVLERLKVLTLDEYSMSPSGLTPMSSPAPATTPSIGASRSMKKRYSPLANFKSYPYPSESLYPSLDTDHGSTGREYLFLPGYEGSRNAAAGCTVPQNYQKCPICGKDQSIQCLLLQTPRDYTGTHHVPQANSYARHRYPMVLGNYPETDIILPLTACDACAWILLQVGELPNGGRVDAALPLVSLNKETVVAAGFCYSQTNNFLSHFLHYPIEGSVAIVRIASLIETIAPHMVELYVWKRLLYQIGEQYLALRRKYGPEEAEIPTLERFSSSYCVSVAQLGDLLPSLDQFQRLGDYFAPIERTTKYHAALAVFLHIMRKVSALVRHDLCEVDYFVYYIRRYEYQLRKANNPCCKVFDEPTLVGEGNVEKMIGDVYSLDPGV</sequence>
<organism evidence="2 3">
    <name type="scientific">Aspergillus brasiliensis</name>
    <dbReference type="NCBI Taxonomy" id="319629"/>
    <lineage>
        <taxon>Eukaryota</taxon>
        <taxon>Fungi</taxon>
        <taxon>Dikarya</taxon>
        <taxon>Ascomycota</taxon>
        <taxon>Pezizomycotina</taxon>
        <taxon>Eurotiomycetes</taxon>
        <taxon>Eurotiomycetidae</taxon>
        <taxon>Eurotiales</taxon>
        <taxon>Aspergillaceae</taxon>
        <taxon>Aspergillus</taxon>
        <taxon>Aspergillus subgen. Circumdati</taxon>
    </lineage>
</organism>
<gene>
    <name evidence="2" type="ORF">AbraCBS73388_008628</name>
</gene>
<accession>A0A9W6DM96</accession>
<dbReference type="EMBL" id="BROQ01000052">
    <property type="protein sequence ID" value="GKZ22474.1"/>
    <property type="molecule type" value="Genomic_DNA"/>
</dbReference>
<feature type="region of interest" description="Disordered" evidence="1">
    <location>
        <begin position="402"/>
        <end position="421"/>
    </location>
</feature>
<reference evidence="2" key="1">
    <citation type="submission" date="2022-07" db="EMBL/GenBank/DDBJ databases">
        <title>Taxonomy of Aspergillus series Nigri: significant species reduction supported by multi-species coalescent approaches.</title>
        <authorList>
            <person name="Bian C."/>
            <person name="Kusuya Y."/>
            <person name="Sklenar F."/>
            <person name="D'hooge E."/>
            <person name="Yaguchi T."/>
            <person name="Takahashi H."/>
            <person name="Hubka V."/>
        </authorList>
    </citation>
    <scope>NUCLEOTIDE SEQUENCE</scope>
    <source>
        <strain evidence="2">CBS 733.88</strain>
    </source>
</reference>
<evidence type="ECO:0000313" key="3">
    <source>
        <dbReference type="Proteomes" id="UP001143548"/>
    </source>
</evidence>
<dbReference type="AlphaFoldDB" id="A0A9W6DM96"/>
<comment type="caution">
    <text evidence="2">The sequence shown here is derived from an EMBL/GenBank/DDBJ whole genome shotgun (WGS) entry which is preliminary data.</text>
</comment>
<dbReference type="Proteomes" id="UP001143548">
    <property type="component" value="Unassembled WGS sequence"/>
</dbReference>